<dbReference type="CDD" id="cd00882">
    <property type="entry name" value="Ras_like_GTPase"/>
    <property type="match status" value="1"/>
</dbReference>
<dbReference type="InterPro" id="IPR027417">
    <property type="entry name" value="P-loop_NTPase"/>
</dbReference>
<reference evidence="2" key="1">
    <citation type="journal article" date="2020" name="Nature">
        <title>Giant virus diversity and host interactions through global metagenomics.</title>
        <authorList>
            <person name="Schulz F."/>
            <person name="Roux S."/>
            <person name="Paez-Espino D."/>
            <person name="Jungbluth S."/>
            <person name="Walsh D.A."/>
            <person name="Denef V.J."/>
            <person name="McMahon K.D."/>
            <person name="Konstantinidis K.T."/>
            <person name="Eloe-Fadrosh E.A."/>
            <person name="Kyrpides N.C."/>
            <person name="Woyke T."/>
        </authorList>
    </citation>
    <scope>NUCLEOTIDE SEQUENCE</scope>
    <source>
        <strain evidence="2">GVMAG-M-3300020192-26</strain>
    </source>
</reference>
<sequence>MSKKGVALVGEVSCGKSSLLNGIAGGFVACTSLQAETFSVTQYVFDPVYDETDIWAASDMLEGQHNLNKIVRERKSSVKNDGTINKVNLPTLHGIGLNIFDFPGLNDAGDEKNSFINYIKKYISEIDIILYVTDSNTAFTKSSELKTYETIKMIIREEWENNYHPIELKIVANKYDDVNDKNLNLSDGEEDDEDLKELFNKIPEQNDSKFRISSHKLLCGNIIKNFLTLHIPKYLRNEVKKILKTADMTRVVRIPDELKFSDLLYDNRNNKFSNEQLFGDVDNLIGYLVNSDCKDSELFKNNSFKFEKEFDSLVYNIIFCHADIPSSGVRSICYGMTDSFKGIPPMKYPNLKILIERIKKIFERLKQYDINTKPYYDKIGSMVNSIVALHNTTFQKYRLIVVEMLFHFIDDENCVGKLCEIIHSNFDKIMDETKLFMFYMKPLAFKHNESFLIALLRNHTVYDKMVMFSESNPVQMCLHDFTYKLSYFPQERGRYSNIANKSWFIQKILDNEISFNVRYMTFLSLMPKNSIKQAFADKLIKKHVLDHIDKYTSNNLYKRLEIECDFSKNKGPLYDSIWDTVYETNSTYIGYVNIVNFS</sequence>
<evidence type="ECO:0000313" key="2">
    <source>
        <dbReference type="EMBL" id="QHT00658.1"/>
    </source>
</evidence>
<accession>A0A6C0C7V5</accession>
<name>A0A6C0C7V5_9ZZZZ</name>
<dbReference type="AlphaFoldDB" id="A0A6C0C7V5"/>
<dbReference type="EMBL" id="MN739357">
    <property type="protein sequence ID" value="QHT00658.1"/>
    <property type="molecule type" value="Genomic_DNA"/>
</dbReference>
<dbReference type="Pfam" id="PF00350">
    <property type="entry name" value="Dynamin_N"/>
    <property type="match status" value="1"/>
</dbReference>
<proteinExistence type="predicted"/>
<protein>
    <recommendedName>
        <fullName evidence="1">Dynamin N-terminal domain-containing protein</fullName>
    </recommendedName>
</protein>
<organism evidence="2">
    <name type="scientific">viral metagenome</name>
    <dbReference type="NCBI Taxonomy" id="1070528"/>
    <lineage>
        <taxon>unclassified sequences</taxon>
        <taxon>metagenomes</taxon>
        <taxon>organismal metagenomes</taxon>
    </lineage>
</organism>
<dbReference type="SUPFAM" id="SSF52540">
    <property type="entry name" value="P-loop containing nucleoside triphosphate hydrolases"/>
    <property type="match status" value="1"/>
</dbReference>
<dbReference type="Gene3D" id="3.40.50.300">
    <property type="entry name" value="P-loop containing nucleotide triphosphate hydrolases"/>
    <property type="match status" value="1"/>
</dbReference>
<dbReference type="PROSITE" id="PS51257">
    <property type="entry name" value="PROKAR_LIPOPROTEIN"/>
    <property type="match status" value="1"/>
</dbReference>
<evidence type="ECO:0000259" key="1">
    <source>
        <dbReference type="Pfam" id="PF00350"/>
    </source>
</evidence>
<feature type="domain" description="Dynamin N-terminal" evidence="1">
    <location>
        <begin position="6"/>
        <end position="151"/>
    </location>
</feature>
<dbReference type="InterPro" id="IPR045063">
    <property type="entry name" value="Dynamin_N"/>
</dbReference>